<organism evidence="3 4">
    <name type="scientific">Massilia agri</name>
    <dbReference type="NCBI Taxonomy" id="1886785"/>
    <lineage>
        <taxon>Bacteria</taxon>
        <taxon>Pseudomonadati</taxon>
        <taxon>Pseudomonadota</taxon>
        <taxon>Betaproteobacteria</taxon>
        <taxon>Burkholderiales</taxon>
        <taxon>Oxalobacteraceae</taxon>
        <taxon>Telluria group</taxon>
        <taxon>Massilia</taxon>
    </lineage>
</organism>
<dbReference type="RefSeq" id="WP_258827994.1">
    <property type="nucleotide sequence ID" value="NZ_JANUHA010000006.1"/>
</dbReference>
<feature type="region of interest" description="Disordered" evidence="1">
    <location>
        <begin position="69"/>
        <end position="111"/>
    </location>
</feature>
<comment type="caution">
    <text evidence="3">The sequence shown here is derived from an EMBL/GenBank/DDBJ whole genome shotgun (WGS) entry which is preliminary data.</text>
</comment>
<feature type="compositionally biased region" description="Low complexity" evidence="1">
    <location>
        <begin position="102"/>
        <end position="111"/>
    </location>
</feature>
<sequence>MKPMQLATALAVLMAVLPAHAQQSSSLPDPLDPGVAVPQPVYESAIVGYSSLPQDSHATPDKNWRQLNDVVANGAGHAAHGSPQAPASAHQQAPAPAPSTPAPATTGHQHH</sequence>
<evidence type="ECO:0000256" key="1">
    <source>
        <dbReference type="SAM" id="MobiDB-lite"/>
    </source>
</evidence>
<feature type="compositionally biased region" description="Low complexity" evidence="1">
    <location>
        <begin position="74"/>
        <end position="94"/>
    </location>
</feature>
<gene>
    <name evidence="3" type="ORF">NX780_11505</name>
</gene>
<keyword evidence="4" id="KW-1185">Reference proteome</keyword>
<dbReference type="EMBL" id="JANUHA010000006">
    <property type="protein sequence ID" value="MCS0596972.1"/>
    <property type="molecule type" value="Genomic_DNA"/>
</dbReference>
<evidence type="ECO:0000313" key="4">
    <source>
        <dbReference type="Proteomes" id="UP001206572"/>
    </source>
</evidence>
<feature type="chain" id="PRO_5045956625" evidence="2">
    <location>
        <begin position="22"/>
        <end position="111"/>
    </location>
</feature>
<feature type="signal peptide" evidence="2">
    <location>
        <begin position="1"/>
        <end position="21"/>
    </location>
</feature>
<accession>A0ABT2AL67</accession>
<dbReference type="Proteomes" id="UP001206572">
    <property type="component" value="Unassembled WGS sequence"/>
</dbReference>
<proteinExistence type="predicted"/>
<evidence type="ECO:0000313" key="3">
    <source>
        <dbReference type="EMBL" id="MCS0596972.1"/>
    </source>
</evidence>
<evidence type="ECO:0000256" key="2">
    <source>
        <dbReference type="SAM" id="SignalP"/>
    </source>
</evidence>
<keyword evidence="2" id="KW-0732">Signal</keyword>
<name>A0ABT2AL67_9BURK</name>
<protein>
    <submittedName>
        <fullName evidence="3">Uncharacterized protein</fullName>
    </submittedName>
</protein>
<reference evidence="3 4" key="1">
    <citation type="submission" date="2022-08" db="EMBL/GenBank/DDBJ databases">
        <title>Reclassification of Massilia species as members of the genera Telluria, Duganella, Pseudoduganella, Mokoshia gen. nov. and Zemynaea gen. nov. using orthogonal and non-orthogonal genome-based approaches.</title>
        <authorList>
            <person name="Bowman J.P."/>
        </authorList>
    </citation>
    <scope>NUCLEOTIDE SEQUENCE [LARGE SCALE GENOMIC DNA]</scope>
    <source>
        <strain evidence="3 4">JCM 31661</strain>
    </source>
</reference>